<gene>
    <name evidence="1" type="ORF">CGLO_10451</name>
</gene>
<evidence type="ECO:0000313" key="1">
    <source>
        <dbReference type="EMBL" id="EQB50134.1"/>
    </source>
</evidence>
<dbReference type="Proteomes" id="UP000015530">
    <property type="component" value="Unassembled WGS sequence"/>
</dbReference>
<protein>
    <submittedName>
        <fullName evidence="1">Uncharacterized protein</fullName>
    </submittedName>
</protein>
<comment type="caution">
    <text evidence="1">The sequence shown here is derived from an EMBL/GenBank/DDBJ whole genome shotgun (WGS) entry which is preliminary data.</text>
</comment>
<dbReference type="EMBL" id="AMYD01002130">
    <property type="protein sequence ID" value="EQB50134.1"/>
    <property type="molecule type" value="Genomic_DNA"/>
</dbReference>
<name>T0KDF2_COLGC</name>
<dbReference type="HOGENOM" id="CLU_2922488_0_0_1"/>
<organism evidence="1 2">
    <name type="scientific">Colletotrichum gloeosporioides (strain Cg-14)</name>
    <name type="common">Anthracnose fungus</name>
    <name type="synonym">Glomerella cingulata</name>
    <dbReference type="NCBI Taxonomy" id="1237896"/>
    <lineage>
        <taxon>Eukaryota</taxon>
        <taxon>Fungi</taxon>
        <taxon>Dikarya</taxon>
        <taxon>Ascomycota</taxon>
        <taxon>Pezizomycotina</taxon>
        <taxon>Sordariomycetes</taxon>
        <taxon>Hypocreomycetidae</taxon>
        <taxon>Glomerellales</taxon>
        <taxon>Glomerellaceae</taxon>
        <taxon>Colletotrichum</taxon>
        <taxon>Colletotrichum gloeosporioides species complex</taxon>
    </lineage>
</organism>
<proteinExistence type="predicted"/>
<accession>T0KDF2</accession>
<dbReference type="AlphaFoldDB" id="T0KDF2"/>
<sequence length="61" mass="6773">MTATITGSPLQAMVASLPLKEVPSCKVTSRYSNALFRESILERVKQLSWLELARLSHIRGS</sequence>
<evidence type="ECO:0000313" key="2">
    <source>
        <dbReference type="Proteomes" id="UP000015530"/>
    </source>
</evidence>
<reference evidence="2" key="1">
    <citation type="journal article" date="2013" name="Mol. Plant Microbe Interact.">
        <title>Global aspects of pacC regulation of pathogenicity genes in Colletotrichum gloeosporioides as revealed by transcriptome analysis.</title>
        <authorList>
            <person name="Alkan N."/>
            <person name="Meng X."/>
            <person name="Friedlander G."/>
            <person name="Reuveni E."/>
            <person name="Sukno S."/>
            <person name="Sherman A."/>
            <person name="Thon M."/>
            <person name="Fluhr R."/>
            <person name="Prusky D."/>
        </authorList>
    </citation>
    <scope>NUCLEOTIDE SEQUENCE [LARGE SCALE GENOMIC DNA]</scope>
    <source>
        <strain evidence="2">Cg-14</strain>
    </source>
</reference>